<name>A0A4V1INY7_9GAMM</name>
<dbReference type="SUPFAM" id="SSF52009">
    <property type="entry name" value="Phosphohistidine domain"/>
    <property type="match status" value="1"/>
</dbReference>
<sequence>MSSQNYVIALSGKDELSKTDVGGKAVSLNNLVRHGLLVPEAYCITTKANDYFLSCSGILDLIKIHKLNFDQIKKEIANAEIPSDLVDEILQVYQNMGRGQVAIRSSAVNEDGESQSYAGQYETFLFVDSEVKVLECVRECWKSLWAARANLYQIKHDVSADDSRIAVVIQRMVDVESAGVAFSQDPMSGDDQYILIDACWGVGEGVVSGQVSTDSYRIRKCDHTIVSTDIRAKKIKCTKKNNGETHIVNVDEDKIKKPVLSSEQCIELAAQAEKISLYYAQPMDIEWGIENNNVYILQARPITTKTSKTPIYYADEDETDEYIRDNALFSRMDTGEIVTGLMTPLGLSFCKFYQHNIHGPAIKTMGLLNIGNSLHYMGYIQGQVYLNISASAMLLSQCPPTRNLMKFTKRYATEDIDFTTYQNPYGIPVSGWKFIKSSLYWCGYQIYNLFSAERIVKNMVKIRQDEVDRFNKLDLKSMSLMELNNELSRIDKYFLKACKAYMPFFLQSFALYDLLAELCEQWLGGKGDGLQNRIKASMNSLRTIEVTRGIYQLTETVNSNEPLRTIFINSDADQLKANLEKNRIGKQFIENEFSCFLKNYGARGRQEFELSIPRWNDDPSYLLKVIKMYLISEVNLEERIYEVDKERVNDTEQLLKKLPFSIRMKFRFIIAAYAKMAERRENTRPTYITETWFYRKIVTEVLDRLDRDSIVSKDELPFIDFNLFRKYVAGEINAEEAFSRELIENNRKEHLVNCNSEEPPMAIIGGYNPQPKKVNNILTGTVGVIKGVGASPGIVVAKARVIKDLDKDAATLQQGEILVAKFTDASWTPLFVLAAGVIADIGSMLSHSSIVSREFGIPAVVNTKTACMHIKTGDILYLDGNNGEVRIQTQEISNGKKIEEALVV</sequence>
<dbReference type="GO" id="GO:0005524">
    <property type="term" value="F:ATP binding"/>
    <property type="evidence" value="ECO:0007669"/>
    <property type="project" value="InterPro"/>
</dbReference>
<proteinExistence type="predicted"/>
<evidence type="ECO:0000259" key="1">
    <source>
        <dbReference type="Pfam" id="PF00391"/>
    </source>
</evidence>
<dbReference type="Gene3D" id="3.50.30.10">
    <property type="entry name" value="Phosphohistidine domain"/>
    <property type="match status" value="1"/>
</dbReference>
<protein>
    <submittedName>
        <fullName evidence="3">Phosphoenolpyruvate synthase</fullName>
    </submittedName>
</protein>
<keyword evidence="3" id="KW-0670">Pyruvate</keyword>
<evidence type="ECO:0000313" key="4">
    <source>
        <dbReference type="Proteomes" id="UP000257039"/>
    </source>
</evidence>
<dbReference type="EMBL" id="NDXW01000001">
    <property type="protein sequence ID" value="RDH45371.1"/>
    <property type="molecule type" value="Genomic_DNA"/>
</dbReference>
<keyword evidence="4" id="KW-1185">Reference proteome</keyword>
<comment type="caution">
    <text evidence="3">The sequence shown here is derived from an EMBL/GenBank/DDBJ whole genome shotgun (WGS) entry which is preliminary data.</text>
</comment>
<evidence type="ECO:0000313" key="3">
    <source>
        <dbReference type="EMBL" id="RDH45371.1"/>
    </source>
</evidence>
<dbReference type="InterPro" id="IPR008279">
    <property type="entry name" value="PEP-util_enz_mobile_dom"/>
</dbReference>
<dbReference type="GO" id="GO:0016301">
    <property type="term" value="F:kinase activity"/>
    <property type="evidence" value="ECO:0007669"/>
    <property type="project" value="InterPro"/>
</dbReference>
<organism evidence="3 4">
    <name type="scientific">Zooshikella ganghwensis</name>
    <dbReference type="NCBI Taxonomy" id="202772"/>
    <lineage>
        <taxon>Bacteria</taxon>
        <taxon>Pseudomonadati</taxon>
        <taxon>Pseudomonadota</taxon>
        <taxon>Gammaproteobacteria</taxon>
        <taxon>Oceanospirillales</taxon>
        <taxon>Zooshikellaceae</taxon>
        <taxon>Zooshikella</taxon>
    </lineage>
</organism>
<evidence type="ECO:0000259" key="2">
    <source>
        <dbReference type="Pfam" id="PF01326"/>
    </source>
</evidence>
<feature type="domain" description="PEP-utilising enzyme mobile" evidence="1">
    <location>
        <begin position="813"/>
        <end position="883"/>
    </location>
</feature>
<reference evidence="3 4" key="1">
    <citation type="submission" date="2017-04" db="EMBL/GenBank/DDBJ databases">
        <title>Draft genome sequence of Zooshikella ganghwensis VG4 isolated from Red Sea sediments.</title>
        <authorList>
            <person name="Rehman Z."/>
            <person name="Alam I."/>
            <person name="Kamau A."/>
            <person name="Bajic V."/>
            <person name="Leiknes T."/>
        </authorList>
    </citation>
    <scope>NUCLEOTIDE SEQUENCE [LARGE SCALE GENOMIC DNA]</scope>
    <source>
        <strain evidence="3 4">VG4</strain>
    </source>
</reference>
<dbReference type="PANTHER" id="PTHR43615">
    <property type="entry name" value="PHOSPHOENOLPYRUVATE SYNTHASE-RELATED"/>
    <property type="match status" value="1"/>
</dbReference>
<dbReference type="Proteomes" id="UP000257039">
    <property type="component" value="Unassembled WGS sequence"/>
</dbReference>
<accession>A0A4V1INY7</accession>
<dbReference type="SUPFAM" id="SSF56059">
    <property type="entry name" value="Glutathione synthetase ATP-binding domain-like"/>
    <property type="match status" value="1"/>
</dbReference>
<dbReference type="InterPro" id="IPR036637">
    <property type="entry name" value="Phosphohistidine_dom_sf"/>
</dbReference>
<gene>
    <name evidence="3" type="ORF">B9G39_19025</name>
</gene>
<dbReference type="Gene3D" id="3.30.470.20">
    <property type="entry name" value="ATP-grasp fold, B domain"/>
    <property type="match status" value="1"/>
</dbReference>
<dbReference type="InterPro" id="IPR013815">
    <property type="entry name" value="ATP_grasp_subdomain_1"/>
</dbReference>
<feature type="domain" description="Pyruvate phosphate dikinase AMP/ATP-binding" evidence="2">
    <location>
        <begin position="20"/>
        <end position="310"/>
    </location>
</feature>
<dbReference type="AlphaFoldDB" id="A0A4V1INY7"/>
<dbReference type="PANTHER" id="PTHR43615:SF1">
    <property type="entry name" value="PPDK_N DOMAIN-CONTAINING PROTEIN"/>
    <property type="match status" value="1"/>
</dbReference>
<dbReference type="Pfam" id="PF01326">
    <property type="entry name" value="PPDK_N"/>
    <property type="match status" value="1"/>
</dbReference>
<dbReference type="InterPro" id="IPR051549">
    <property type="entry name" value="PEP_Utilizing_Enz"/>
</dbReference>
<dbReference type="Gene3D" id="3.30.1490.20">
    <property type="entry name" value="ATP-grasp fold, A domain"/>
    <property type="match status" value="1"/>
</dbReference>
<dbReference type="Pfam" id="PF00391">
    <property type="entry name" value="PEP-utilizers"/>
    <property type="match status" value="1"/>
</dbReference>
<dbReference type="InterPro" id="IPR002192">
    <property type="entry name" value="PPDK_AMP/ATP-bd"/>
</dbReference>
<dbReference type="RefSeq" id="WP_094788342.1">
    <property type="nucleotide sequence ID" value="NZ_NDXW01000001.1"/>
</dbReference>